<dbReference type="AlphaFoldDB" id="A0A0R2L584"/>
<dbReference type="EMBL" id="BJUD01000004">
    <property type="protein sequence ID" value="GEK28119.1"/>
    <property type="molecule type" value="Genomic_DNA"/>
</dbReference>
<feature type="domain" description="HTH cro/C1-type" evidence="2">
    <location>
        <begin position="6"/>
        <end position="60"/>
    </location>
</feature>
<dbReference type="PANTHER" id="PTHR46558:SF11">
    <property type="entry name" value="HTH-TYPE TRANSCRIPTIONAL REGULATOR XRE"/>
    <property type="match status" value="1"/>
</dbReference>
<sequence length="119" mass="13779">MLGERIKELRNTTQKTQDQVAQDLGISRASYSHIENNRNEPDTETLVKIAKYYDVTTDYLVGNHQTPEWANEKNTNDLASFLTANEGSMTYEGDNLTDDEKSQLRVAMETIFWKRHKHN</sequence>
<keyword evidence="1" id="KW-0238">DNA-binding</keyword>
<evidence type="ECO:0000313" key="4">
    <source>
        <dbReference type="EMBL" id="KRN96920.1"/>
    </source>
</evidence>
<evidence type="ECO:0000259" key="2">
    <source>
        <dbReference type="PROSITE" id="PS50943"/>
    </source>
</evidence>
<accession>A0A0R2L584</accession>
<dbReference type="Pfam" id="PF12844">
    <property type="entry name" value="HTH_19"/>
    <property type="match status" value="1"/>
</dbReference>
<reference evidence="4 5" key="1">
    <citation type="journal article" date="2015" name="Genome Announc.">
        <title>Expanding the biotechnology potential of lactobacilli through comparative genomics of 213 strains and associated genera.</title>
        <authorList>
            <person name="Sun Z."/>
            <person name="Harris H.M."/>
            <person name="McCann A."/>
            <person name="Guo C."/>
            <person name="Argimon S."/>
            <person name="Zhang W."/>
            <person name="Yang X."/>
            <person name="Jeffery I.B."/>
            <person name="Cooney J.C."/>
            <person name="Kagawa T.F."/>
            <person name="Liu W."/>
            <person name="Song Y."/>
            <person name="Salvetti E."/>
            <person name="Wrobel A."/>
            <person name="Rasinkangas P."/>
            <person name="Parkhill J."/>
            <person name="Rea M.C."/>
            <person name="O'Sullivan O."/>
            <person name="Ritari J."/>
            <person name="Douillard F.P."/>
            <person name="Paul Ross R."/>
            <person name="Yang R."/>
            <person name="Briner A.E."/>
            <person name="Felis G.E."/>
            <person name="de Vos W.M."/>
            <person name="Barrangou R."/>
            <person name="Klaenhammer T.R."/>
            <person name="Caufield P.W."/>
            <person name="Cui Y."/>
            <person name="Zhang H."/>
            <person name="O'Toole P.W."/>
        </authorList>
    </citation>
    <scope>NUCLEOTIDE SEQUENCE [LARGE SCALE GENOMIC DNA]</scope>
    <source>
        <strain evidence="4 5">DSM 22696</strain>
    </source>
</reference>
<proteinExistence type="predicted"/>
<dbReference type="PATRIC" id="fig|348151.3.peg.814"/>
<dbReference type="CDD" id="cd00093">
    <property type="entry name" value="HTH_XRE"/>
    <property type="match status" value="1"/>
</dbReference>
<dbReference type="SMART" id="SM00530">
    <property type="entry name" value="HTH_XRE"/>
    <property type="match status" value="1"/>
</dbReference>
<dbReference type="Proteomes" id="UP000321429">
    <property type="component" value="Unassembled WGS sequence"/>
</dbReference>
<protein>
    <submittedName>
        <fullName evidence="4">Prophage Lp1 protein 8</fullName>
    </submittedName>
    <submittedName>
        <fullName evidence="3">Transcriptional regulator</fullName>
    </submittedName>
</protein>
<dbReference type="EMBL" id="JQCB01000002">
    <property type="protein sequence ID" value="KRN96920.1"/>
    <property type="molecule type" value="Genomic_DNA"/>
</dbReference>
<dbReference type="PANTHER" id="PTHR46558">
    <property type="entry name" value="TRACRIPTIONAL REGULATORY PROTEIN-RELATED-RELATED"/>
    <property type="match status" value="1"/>
</dbReference>
<dbReference type="STRING" id="348151.IV55_GL000792"/>
<reference evidence="3 6" key="2">
    <citation type="submission" date="2019-07" db="EMBL/GenBank/DDBJ databases">
        <title>Whole genome shotgun sequence of Lactobacillus siliginis NBRC 101315.</title>
        <authorList>
            <person name="Hosoyama A."/>
            <person name="Uohara A."/>
            <person name="Ohji S."/>
            <person name="Ichikawa N."/>
        </authorList>
    </citation>
    <scope>NUCLEOTIDE SEQUENCE [LARGE SCALE GENOMIC DNA]</scope>
    <source>
        <strain evidence="3 6">NBRC 101315</strain>
    </source>
</reference>
<dbReference type="GO" id="GO:0003677">
    <property type="term" value="F:DNA binding"/>
    <property type="evidence" value="ECO:0007669"/>
    <property type="project" value="UniProtKB-KW"/>
</dbReference>
<keyword evidence="5" id="KW-1185">Reference proteome</keyword>
<evidence type="ECO:0000256" key="1">
    <source>
        <dbReference type="ARBA" id="ARBA00023125"/>
    </source>
</evidence>
<dbReference type="Gene3D" id="1.10.260.40">
    <property type="entry name" value="lambda repressor-like DNA-binding domains"/>
    <property type="match status" value="1"/>
</dbReference>
<dbReference type="SUPFAM" id="SSF47413">
    <property type="entry name" value="lambda repressor-like DNA-binding domains"/>
    <property type="match status" value="1"/>
</dbReference>
<dbReference type="InterPro" id="IPR010982">
    <property type="entry name" value="Lambda_DNA-bd_dom_sf"/>
</dbReference>
<gene>
    <name evidence="4" type="ORF">IV55_GL000792</name>
    <name evidence="3" type="ORF">LSI01_04300</name>
</gene>
<dbReference type="OrthoDB" id="9805856at2"/>
<name>A0A0R2L584_9LACO</name>
<organism evidence="4 5">
    <name type="scientific">Furfurilactobacillus siliginis</name>
    <dbReference type="NCBI Taxonomy" id="348151"/>
    <lineage>
        <taxon>Bacteria</taxon>
        <taxon>Bacillati</taxon>
        <taxon>Bacillota</taxon>
        <taxon>Bacilli</taxon>
        <taxon>Lactobacillales</taxon>
        <taxon>Lactobacillaceae</taxon>
        <taxon>Furfurilactobacillus</taxon>
    </lineage>
</organism>
<comment type="caution">
    <text evidence="4">The sequence shown here is derived from an EMBL/GenBank/DDBJ whole genome shotgun (WGS) entry which is preliminary data.</text>
</comment>
<dbReference type="RefSeq" id="WP_057808788.1">
    <property type="nucleotide sequence ID" value="NZ_BJUD01000004.1"/>
</dbReference>
<evidence type="ECO:0000313" key="5">
    <source>
        <dbReference type="Proteomes" id="UP000051139"/>
    </source>
</evidence>
<dbReference type="Proteomes" id="UP000051139">
    <property type="component" value="Unassembled WGS sequence"/>
</dbReference>
<evidence type="ECO:0000313" key="6">
    <source>
        <dbReference type="Proteomes" id="UP000321429"/>
    </source>
</evidence>
<evidence type="ECO:0000313" key="3">
    <source>
        <dbReference type="EMBL" id="GEK28119.1"/>
    </source>
</evidence>
<dbReference type="InterPro" id="IPR001387">
    <property type="entry name" value="Cro/C1-type_HTH"/>
</dbReference>
<dbReference type="PROSITE" id="PS50943">
    <property type="entry name" value="HTH_CROC1"/>
    <property type="match status" value="1"/>
</dbReference>